<dbReference type="EMBL" id="CP041334">
    <property type="protein sequence ID" value="QKY73605.1"/>
    <property type="molecule type" value="Genomic_DNA"/>
</dbReference>
<evidence type="ECO:0000313" key="2">
    <source>
        <dbReference type="Proteomes" id="UP000509790"/>
    </source>
</evidence>
<reference evidence="1 2" key="1">
    <citation type="submission" date="2019-06" db="EMBL/GenBank/DDBJ databases">
        <title>Complete genome sequence of Haemophilus parasuis HPS412.</title>
        <authorList>
            <person name="Yang S."/>
            <person name="Huang C."/>
        </authorList>
    </citation>
    <scope>NUCLEOTIDE SEQUENCE [LARGE SCALE GENOMIC DNA]</scope>
    <source>
        <strain evidence="1 2">HPS412</strain>
    </source>
</reference>
<gene>
    <name evidence="1" type="ORF">FLK62_10450</name>
</gene>
<accession>A0A859IHW4</accession>
<dbReference type="Proteomes" id="UP000509790">
    <property type="component" value="Chromosome"/>
</dbReference>
<sequence>MMPIAKFSIFAEYNLYCDGFNNPKYTIEIIKVAILAYNIEQKHLKNQQFEYLTSERMDFLIFLKKMLARFSEIPIMRITCLRQRNADLAQ</sequence>
<protein>
    <submittedName>
        <fullName evidence="1">Uncharacterized protein</fullName>
    </submittedName>
</protein>
<evidence type="ECO:0000313" key="1">
    <source>
        <dbReference type="EMBL" id="QKY73605.1"/>
    </source>
</evidence>
<proteinExistence type="predicted"/>
<organism evidence="1 2">
    <name type="scientific">Glaesserella parasuis</name>
    <name type="common">Haemophilus parasuis</name>
    <dbReference type="NCBI Taxonomy" id="738"/>
    <lineage>
        <taxon>Bacteria</taxon>
        <taxon>Pseudomonadati</taxon>
        <taxon>Pseudomonadota</taxon>
        <taxon>Gammaproteobacteria</taxon>
        <taxon>Pasteurellales</taxon>
        <taxon>Pasteurellaceae</taxon>
        <taxon>Glaesserella</taxon>
    </lineage>
</organism>
<name>A0A859IHW4_GLAPU</name>
<dbReference type="RefSeq" id="WP_176443888.1">
    <property type="nucleotide sequence ID" value="NZ_CP041334.1"/>
</dbReference>
<dbReference type="AlphaFoldDB" id="A0A859IHW4"/>